<reference evidence="2 3" key="1">
    <citation type="submission" date="2019-12" db="EMBL/GenBank/DDBJ databases">
        <title>Novel species isolated from a subtropical stream in China.</title>
        <authorList>
            <person name="Lu H."/>
        </authorList>
    </citation>
    <scope>NUCLEOTIDE SEQUENCE [LARGE SCALE GENOMIC DNA]</scope>
    <source>
        <strain evidence="2 3">FT109W</strain>
    </source>
</reference>
<protein>
    <submittedName>
        <fullName evidence="2">KTSC domain-containing protein</fullName>
    </submittedName>
</protein>
<proteinExistence type="predicted"/>
<organism evidence="2 3">
    <name type="scientific">Duganella margarita</name>
    <dbReference type="NCBI Taxonomy" id="2692170"/>
    <lineage>
        <taxon>Bacteria</taxon>
        <taxon>Pseudomonadati</taxon>
        <taxon>Pseudomonadota</taxon>
        <taxon>Betaproteobacteria</taxon>
        <taxon>Burkholderiales</taxon>
        <taxon>Oxalobacteraceae</taxon>
        <taxon>Telluria group</taxon>
        <taxon>Duganella</taxon>
    </lineage>
</organism>
<comment type="caution">
    <text evidence="2">The sequence shown here is derived from an EMBL/GenBank/DDBJ whole genome shotgun (WGS) entry which is preliminary data.</text>
</comment>
<evidence type="ECO:0000313" key="3">
    <source>
        <dbReference type="Proteomes" id="UP000466332"/>
    </source>
</evidence>
<accession>A0ABW9WMK5</accession>
<sequence length="99" mass="10475">MQTPLPHAGIPLTPVKSSKIMAIGHCPVTEVLAVQFFHKGGPGNVYHYQAFTSAEYAAFASAESVGKHFLAHVQPHKEKHPYVNMGVPSAAAATEAVAP</sequence>
<gene>
    <name evidence="2" type="ORF">GTP55_24205</name>
</gene>
<dbReference type="InterPro" id="IPR025309">
    <property type="entry name" value="KTSC_dom"/>
</dbReference>
<keyword evidence="3" id="KW-1185">Reference proteome</keyword>
<evidence type="ECO:0000313" key="2">
    <source>
        <dbReference type="EMBL" id="MYN42449.1"/>
    </source>
</evidence>
<dbReference type="Pfam" id="PF13619">
    <property type="entry name" value="KTSC"/>
    <property type="match status" value="1"/>
</dbReference>
<feature type="domain" description="KTSC" evidence="1">
    <location>
        <begin position="16"/>
        <end position="75"/>
    </location>
</feature>
<name>A0ABW9WMK5_9BURK</name>
<dbReference type="EMBL" id="WWCS01000021">
    <property type="protein sequence ID" value="MYN42449.1"/>
    <property type="molecule type" value="Genomic_DNA"/>
</dbReference>
<evidence type="ECO:0000259" key="1">
    <source>
        <dbReference type="Pfam" id="PF13619"/>
    </source>
</evidence>
<dbReference type="Proteomes" id="UP000466332">
    <property type="component" value="Unassembled WGS sequence"/>
</dbReference>